<dbReference type="Gene3D" id="3.30.200.20">
    <property type="entry name" value="Phosphorylase Kinase, domain 1"/>
    <property type="match status" value="1"/>
</dbReference>
<dbReference type="InterPro" id="IPR000719">
    <property type="entry name" value="Prot_kinase_dom"/>
</dbReference>
<keyword evidence="5" id="KW-0418">Kinase</keyword>
<evidence type="ECO:0000256" key="1">
    <source>
        <dbReference type="ARBA" id="ARBA00022741"/>
    </source>
</evidence>
<organism evidence="5 6">
    <name type="scientific">Nocardioides flavescens</name>
    <dbReference type="NCBI Taxonomy" id="2691959"/>
    <lineage>
        <taxon>Bacteria</taxon>
        <taxon>Bacillati</taxon>
        <taxon>Actinomycetota</taxon>
        <taxon>Actinomycetes</taxon>
        <taxon>Propionibacteriales</taxon>
        <taxon>Nocardioidaceae</taxon>
        <taxon>Nocardioides</taxon>
    </lineage>
</organism>
<dbReference type="GO" id="GO:0004674">
    <property type="term" value="F:protein serine/threonine kinase activity"/>
    <property type="evidence" value="ECO:0007669"/>
    <property type="project" value="TreeGrafter"/>
</dbReference>
<dbReference type="EMBL" id="WUEK01000013">
    <property type="protein sequence ID" value="MXG91607.1"/>
    <property type="molecule type" value="Genomic_DNA"/>
</dbReference>
<evidence type="ECO:0000313" key="6">
    <source>
        <dbReference type="Proteomes" id="UP000473325"/>
    </source>
</evidence>
<dbReference type="InterPro" id="IPR023346">
    <property type="entry name" value="Lysozyme-like_dom_sf"/>
</dbReference>
<protein>
    <submittedName>
        <fullName evidence="5">Protein kinase</fullName>
    </submittedName>
</protein>
<dbReference type="PROSITE" id="PS50011">
    <property type="entry name" value="PROTEIN_KINASE_DOM"/>
    <property type="match status" value="1"/>
</dbReference>
<dbReference type="GO" id="GO:0005737">
    <property type="term" value="C:cytoplasm"/>
    <property type="evidence" value="ECO:0007669"/>
    <property type="project" value="TreeGrafter"/>
</dbReference>
<keyword evidence="6" id="KW-1185">Reference proteome</keyword>
<dbReference type="PANTHER" id="PTHR24346">
    <property type="entry name" value="MAP/MICROTUBULE AFFINITY-REGULATING KINASE"/>
    <property type="match status" value="1"/>
</dbReference>
<dbReference type="Pfam" id="PF00069">
    <property type="entry name" value="Pkinase"/>
    <property type="match status" value="1"/>
</dbReference>
<evidence type="ECO:0000256" key="2">
    <source>
        <dbReference type="ARBA" id="ARBA00022840"/>
    </source>
</evidence>
<evidence type="ECO:0000256" key="3">
    <source>
        <dbReference type="PROSITE-ProRule" id="PRU10141"/>
    </source>
</evidence>
<gene>
    <name evidence="5" type="ORF">GRQ65_18845</name>
</gene>
<dbReference type="PROSITE" id="PS00107">
    <property type="entry name" value="PROTEIN_KINASE_ATP"/>
    <property type="match status" value="1"/>
</dbReference>
<keyword evidence="2 3" id="KW-0067">ATP-binding</keyword>
<reference evidence="5 6" key="1">
    <citation type="submission" date="2019-12" db="EMBL/GenBank/DDBJ databases">
        <authorList>
            <person name="Kun Z."/>
        </authorList>
    </citation>
    <scope>NUCLEOTIDE SEQUENCE [LARGE SCALE GENOMIC DNA]</scope>
    <source>
        <strain evidence="5 6">YIM 123512</strain>
    </source>
</reference>
<proteinExistence type="predicted"/>
<name>A0A6L7EVU9_9ACTN</name>
<dbReference type="AlphaFoldDB" id="A0A6L7EVU9"/>
<keyword evidence="1 3" id="KW-0547">Nucleotide-binding</keyword>
<dbReference type="SMART" id="SM00220">
    <property type="entry name" value="S_TKc"/>
    <property type="match status" value="1"/>
</dbReference>
<dbReference type="InterPro" id="IPR017441">
    <property type="entry name" value="Protein_kinase_ATP_BS"/>
</dbReference>
<dbReference type="Proteomes" id="UP000473325">
    <property type="component" value="Unassembled WGS sequence"/>
</dbReference>
<dbReference type="Gene3D" id="1.10.510.10">
    <property type="entry name" value="Transferase(Phosphotransferase) domain 1"/>
    <property type="match status" value="1"/>
</dbReference>
<dbReference type="GO" id="GO:0005524">
    <property type="term" value="F:ATP binding"/>
    <property type="evidence" value="ECO:0007669"/>
    <property type="project" value="UniProtKB-UniRule"/>
</dbReference>
<dbReference type="InterPro" id="IPR011009">
    <property type="entry name" value="Kinase-like_dom_sf"/>
</dbReference>
<feature type="binding site" evidence="3">
    <location>
        <position position="52"/>
    </location>
    <ligand>
        <name>ATP</name>
        <dbReference type="ChEBI" id="CHEBI:30616"/>
    </ligand>
</feature>
<keyword evidence="5" id="KW-0808">Transferase</keyword>
<evidence type="ECO:0000313" key="5">
    <source>
        <dbReference type="EMBL" id="MXG91607.1"/>
    </source>
</evidence>
<evidence type="ECO:0000259" key="4">
    <source>
        <dbReference type="PROSITE" id="PS50011"/>
    </source>
</evidence>
<comment type="caution">
    <text evidence="5">The sequence shown here is derived from an EMBL/GenBank/DDBJ whole genome shotgun (WGS) entry which is preliminary data.</text>
</comment>
<dbReference type="SUPFAM" id="SSF56112">
    <property type="entry name" value="Protein kinase-like (PK-like)"/>
    <property type="match status" value="1"/>
</dbReference>
<sequence>MSPVHGSPEGPVPAPSGTRIGPWTIGELLGSGAWGSVYEARDDDDGCAVALKLLPDPVLAERRIELAEVVHRELDLAARPTLPGCVEVRAVLRADADEPPLRGAYALVMERARASVADLLATAEPGHPVDGAAELLASLWDGLRALHASGWVHGDLKPGNVLVFDDGRVLMADLGLAGELKGTHAYAPAPVSLDYVGPEWWSERVGVEGVVLRPARDLWAFGVLAHQVLSGGRFCFDGQDATARSRAAQECAAGAAPLRLDPAVPAGWAEVLQRLLTPSEDDRLRARDEVDRSIAALRRREVPGPTRRRGVAAVAAGLAVVVAGGAAALTLSDAGGSGPGAASAPPAAAVLAGDLRAGTAVPHDLRGDITAAARGCEDAAVTPALLAAILEVQSGFDAAASDERRGEYGVALWTPSIFDQWAVDHDGGGASVFSPSDSIYALVQYLCAKATVVSDVPGDRGLLLAAAFLTSADRVVAAGGVPPDARARVERIAAARDQLGVSRRPGGTAER</sequence>
<dbReference type="GO" id="GO:0035556">
    <property type="term" value="P:intracellular signal transduction"/>
    <property type="evidence" value="ECO:0007669"/>
    <property type="project" value="TreeGrafter"/>
</dbReference>
<dbReference type="RefSeq" id="WP_160879533.1">
    <property type="nucleotide sequence ID" value="NZ_WUEK01000013.1"/>
</dbReference>
<accession>A0A6L7EVU9</accession>
<feature type="domain" description="Protein kinase" evidence="4">
    <location>
        <begin position="23"/>
        <end position="297"/>
    </location>
</feature>
<dbReference type="PANTHER" id="PTHR24346:SF30">
    <property type="entry name" value="MATERNAL EMBRYONIC LEUCINE ZIPPER KINASE"/>
    <property type="match status" value="1"/>
</dbReference>
<dbReference type="SUPFAM" id="SSF53955">
    <property type="entry name" value="Lysozyme-like"/>
    <property type="match status" value="1"/>
</dbReference>